<dbReference type="InterPro" id="IPR008930">
    <property type="entry name" value="Terpenoid_cyclase/PrenylTrfase"/>
</dbReference>
<accession>A0A6J4K7W7</accession>
<dbReference type="Gene3D" id="1.50.10.20">
    <property type="match status" value="1"/>
</dbReference>
<reference evidence="1" key="1">
    <citation type="submission" date="2020-02" db="EMBL/GenBank/DDBJ databases">
        <authorList>
            <person name="Meier V. D."/>
        </authorList>
    </citation>
    <scope>NUCLEOTIDE SEQUENCE</scope>
    <source>
        <strain evidence="1">AVDCRST_MAG93</strain>
    </source>
</reference>
<protein>
    <submittedName>
        <fullName evidence="1">Uncharacterized protein</fullName>
    </submittedName>
</protein>
<dbReference type="EMBL" id="CADCTR010001492">
    <property type="protein sequence ID" value="CAA9298650.1"/>
    <property type="molecule type" value="Genomic_DNA"/>
</dbReference>
<proteinExistence type="predicted"/>
<dbReference type="SUPFAM" id="SSF48239">
    <property type="entry name" value="Terpenoid cyclases/Protein prenyltransferases"/>
    <property type="match status" value="1"/>
</dbReference>
<evidence type="ECO:0000313" key="1">
    <source>
        <dbReference type="EMBL" id="CAA9298650.1"/>
    </source>
</evidence>
<name>A0A6J4K7W7_9CHLR</name>
<dbReference type="AlphaFoldDB" id="A0A6J4K7W7"/>
<organism evidence="1">
    <name type="scientific">uncultured Chloroflexia bacterium</name>
    <dbReference type="NCBI Taxonomy" id="1672391"/>
    <lineage>
        <taxon>Bacteria</taxon>
        <taxon>Bacillati</taxon>
        <taxon>Chloroflexota</taxon>
        <taxon>Chloroflexia</taxon>
        <taxon>environmental samples</taxon>
    </lineage>
</organism>
<sequence length="306" mass="34376">MKLTRKQHEQARAYIYAHARPLEQALYAYHFEGGTTEAVFDQLASYQNADGGFGHALEPDLRTAASSTIATTVGLQILRELRAPSDHALVQDAMQYLVTTYDQEHQRWPIIPPAAGAAPHAPWWEYDAGLPQRFGEFLANPRAEIVGYLYEYAELVPPELLGSLSEAAIARLEQLPNTMEMHDLLCYVRLAETKSLPEALQTQIMDKLHKVVAATVARERDTWDDYGLPPLAIVSTPASPFAPMFAEELEANLDYVIEQQRDNGAWGPNWSWGDAFPEAWRSAERDWTGILTLGNLSKLRAWGRLE</sequence>
<gene>
    <name evidence="1" type="ORF">AVDCRST_MAG93-4441</name>
</gene>